<sequence>MGTPNNALNKEKVVKIVGSAKALQVVPGAPLAPASGMTVLEPHKPVNVLTEPPCRSTSSDTS</sequence>
<proteinExistence type="predicted"/>
<accession>A0AAW2VZ78</accession>
<name>A0AAW2VZ78_9LAMI</name>
<comment type="caution">
    <text evidence="1">The sequence shown here is derived from an EMBL/GenBank/DDBJ whole genome shotgun (WGS) entry which is preliminary data.</text>
</comment>
<dbReference type="EMBL" id="JACGWN010000009">
    <property type="protein sequence ID" value="KAL0434210.1"/>
    <property type="molecule type" value="Genomic_DNA"/>
</dbReference>
<protein>
    <submittedName>
        <fullName evidence="1">Uncharacterized protein</fullName>
    </submittedName>
</protein>
<reference evidence="1" key="1">
    <citation type="submission" date="2020-06" db="EMBL/GenBank/DDBJ databases">
        <authorList>
            <person name="Li T."/>
            <person name="Hu X."/>
            <person name="Zhang T."/>
            <person name="Song X."/>
            <person name="Zhang H."/>
            <person name="Dai N."/>
            <person name="Sheng W."/>
            <person name="Hou X."/>
            <person name="Wei L."/>
        </authorList>
    </citation>
    <scope>NUCLEOTIDE SEQUENCE</scope>
    <source>
        <strain evidence="1">KEN1</strain>
        <tissue evidence="1">Leaf</tissue>
    </source>
</reference>
<gene>
    <name evidence="1" type="ORF">Slati_2755300</name>
</gene>
<dbReference type="AlphaFoldDB" id="A0AAW2VZ78"/>
<organism evidence="1">
    <name type="scientific">Sesamum latifolium</name>
    <dbReference type="NCBI Taxonomy" id="2727402"/>
    <lineage>
        <taxon>Eukaryota</taxon>
        <taxon>Viridiplantae</taxon>
        <taxon>Streptophyta</taxon>
        <taxon>Embryophyta</taxon>
        <taxon>Tracheophyta</taxon>
        <taxon>Spermatophyta</taxon>
        <taxon>Magnoliopsida</taxon>
        <taxon>eudicotyledons</taxon>
        <taxon>Gunneridae</taxon>
        <taxon>Pentapetalae</taxon>
        <taxon>asterids</taxon>
        <taxon>lamiids</taxon>
        <taxon>Lamiales</taxon>
        <taxon>Pedaliaceae</taxon>
        <taxon>Sesamum</taxon>
    </lineage>
</organism>
<reference evidence="1" key="2">
    <citation type="journal article" date="2024" name="Plant">
        <title>Genomic evolution and insights into agronomic trait innovations of Sesamum species.</title>
        <authorList>
            <person name="Miao H."/>
            <person name="Wang L."/>
            <person name="Qu L."/>
            <person name="Liu H."/>
            <person name="Sun Y."/>
            <person name="Le M."/>
            <person name="Wang Q."/>
            <person name="Wei S."/>
            <person name="Zheng Y."/>
            <person name="Lin W."/>
            <person name="Duan Y."/>
            <person name="Cao H."/>
            <person name="Xiong S."/>
            <person name="Wang X."/>
            <person name="Wei L."/>
            <person name="Li C."/>
            <person name="Ma Q."/>
            <person name="Ju M."/>
            <person name="Zhao R."/>
            <person name="Li G."/>
            <person name="Mu C."/>
            <person name="Tian Q."/>
            <person name="Mei H."/>
            <person name="Zhang T."/>
            <person name="Gao T."/>
            <person name="Zhang H."/>
        </authorList>
    </citation>
    <scope>NUCLEOTIDE SEQUENCE</scope>
    <source>
        <strain evidence="1">KEN1</strain>
    </source>
</reference>
<evidence type="ECO:0000313" key="1">
    <source>
        <dbReference type="EMBL" id="KAL0434210.1"/>
    </source>
</evidence>